<name>A0A2G5T173_9PELO</name>
<sequence length="329" mass="38481">MNNRKFPFHRLPDDLCTEILINMSLREMTFYSFLSKKAHSMIRALGLPISFVDVTMTAQLRITLRIDDYPLKFELRMPEISEGMTTLNDLPDNVQIMEGNEERNFEPILSNQGMTLSEWIRHLSSFSDDSFSNLRVAIFVERVKFDIPSLRKTFPKMRNIHIICWKDEPDEHDILNAQKLLRVSLCDAQNMEIHHVPLQEKLSLQHIGMTNLKELELIRPINLKLDQLSTWNVESCSIETNEISLRDLNRFFKLWVKGSNRNLKKLLIWGNMDVLPDWNILLKGLKPIETEPEEEEAKKVLINNYRGIRAGIEFHNFGETIMVTFTVPN</sequence>
<feature type="domain" description="Sdz-33 F-box" evidence="2">
    <location>
        <begin position="204"/>
        <end position="266"/>
    </location>
</feature>
<evidence type="ECO:0000313" key="4">
    <source>
        <dbReference type="Proteomes" id="UP000230233"/>
    </source>
</evidence>
<protein>
    <submittedName>
        <fullName evidence="3">Uncharacterized protein</fullName>
    </submittedName>
</protein>
<feature type="domain" description="F-box" evidence="1">
    <location>
        <begin position="8"/>
        <end position="46"/>
    </location>
</feature>
<keyword evidence="4" id="KW-1185">Reference proteome</keyword>
<dbReference type="PANTHER" id="PTHR22899">
    <property type="entry name" value="CYCLIN-RELATED F-BOX FAMILY"/>
    <property type="match status" value="1"/>
</dbReference>
<comment type="caution">
    <text evidence="3">The sequence shown here is derived from an EMBL/GenBank/DDBJ whole genome shotgun (WGS) entry which is preliminary data.</text>
</comment>
<dbReference type="Pfam" id="PF07735">
    <property type="entry name" value="FBA_2"/>
    <property type="match status" value="1"/>
</dbReference>
<reference evidence="4" key="1">
    <citation type="submission" date="2017-10" db="EMBL/GenBank/DDBJ databases">
        <title>Rapid genome shrinkage in a self-fertile nematode reveals novel sperm competition proteins.</title>
        <authorList>
            <person name="Yin D."/>
            <person name="Schwarz E.M."/>
            <person name="Thomas C.G."/>
            <person name="Felde R.L."/>
            <person name="Korf I.F."/>
            <person name="Cutter A.D."/>
            <person name="Schartner C.M."/>
            <person name="Ralston E.J."/>
            <person name="Meyer B.J."/>
            <person name="Haag E.S."/>
        </authorList>
    </citation>
    <scope>NUCLEOTIDE SEQUENCE [LARGE SCALE GENOMIC DNA]</scope>
    <source>
        <strain evidence="4">JU1422</strain>
    </source>
</reference>
<dbReference type="Pfam" id="PF00646">
    <property type="entry name" value="F-box"/>
    <property type="match status" value="1"/>
</dbReference>
<dbReference type="InterPro" id="IPR012885">
    <property type="entry name" value="F-box_Sdz-33"/>
</dbReference>
<proteinExistence type="predicted"/>
<organism evidence="3 4">
    <name type="scientific">Caenorhabditis nigoni</name>
    <dbReference type="NCBI Taxonomy" id="1611254"/>
    <lineage>
        <taxon>Eukaryota</taxon>
        <taxon>Metazoa</taxon>
        <taxon>Ecdysozoa</taxon>
        <taxon>Nematoda</taxon>
        <taxon>Chromadorea</taxon>
        <taxon>Rhabditida</taxon>
        <taxon>Rhabditina</taxon>
        <taxon>Rhabditomorpha</taxon>
        <taxon>Rhabditoidea</taxon>
        <taxon>Rhabditidae</taxon>
        <taxon>Peloderinae</taxon>
        <taxon>Caenorhabditis</taxon>
    </lineage>
</organism>
<dbReference type="Proteomes" id="UP000230233">
    <property type="component" value="Chromosome X"/>
</dbReference>
<dbReference type="PANTHER" id="PTHR22899:SF0">
    <property type="entry name" value="F-BOX ASSOCIATED DOMAIN-CONTAINING PROTEIN-RELATED"/>
    <property type="match status" value="1"/>
</dbReference>
<dbReference type="EMBL" id="PDUG01000006">
    <property type="protein sequence ID" value="PIC21144.1"/>
    <property type="molecule type" value="Genomic_DNA"/>
</dbReference>
<evidence type="ECO:0000259" key="2">
    <source>
        <dbReference type="Pfam" id="PF07735"/>
    </source>
</evidence>
<dbReference type="AlphaFoldDB" id="A0A2G5T173"/>
<evidence type="ECO:0000259" key="1">
    <source>
        <dbReference type="Pfam" id="PF00646"/>
    </source>
</evidence>
<dbReference type="InterPro" id="IPR053222">
    <property type="entry name" value="Zygotic_Embryogenesis-Asso"/>
</dbReference>
<accession>A0A2G5T173</accession>
<gene>
    <name evidence="3" type="primary">Cnig_chr_X.g26094</name>
    <name evidence="3" type="ORF">B9Z55_026094</name>
</gene>
<evidence type="ECO:0000313" key="3">
    <source>
        <dbReference type="EMBL" id="PIC21144.1"/>
    </source>
</evidence>
<dbReference type="STRING" id="1611254.A0A2G5T173"/>
<dbReference type="InterPro" id="IPR001810">
    <property type="entry name" value="F-box_dom"/>
</dbReference>